<reference evidence="3" key="2">
    <citation type="submission" date="2019-10" db="EMBL/GenBank/DDBJ databases">
        <authorList>
            <consortium name="NCBI Genome Project"/>
        </authorList>
    </citation>
    <scope>NUCLEOTIDE SEQUENCE</scope>
    <source>
        <strain evidence="3">NI907</strain>
    </source>
</reference>
<feature type="compositionally biased region" description="Basic and acidic residues" evidence="1">
    <location>
        <begin position="57"/>
        <end position="67"/>
    </location>
</feature>
<proteinExistence type="predicted"/>
<name>A0A6P8B622_PYRGI</name>
<feature type="region of interest" description="Disordered" evidence="1">
    <location>
        <begin position="52"/>
        <end position="79"/>
    </location>
</feature>
<keyword evidence="2" id="KW-1185">Reference proteome</keyword>
<organism evidence="2 3">
    <name type="scientific">Pyricularia grisea</name>
    <name type="common">Crabgrass-specific blast fungus</name>
    <name type="synonym">Magnaporthe grisea</name>
    <dbReference type="NCBI Taxonomy" id="148305"/>
    <lineage>
        <taxon>Eukaryota</taxon>
        <taxon>Fungi</taxon>
        <taxon>Dikarya</taxon>
        <taxon>Ascomycota</taxon>
        <taxon>Pezizomycotina</taxon>
        <taxon>Sordariomycetes</taxon>
        <taxon>Sordariomycetidae</taxon>
        <taxon>Magnaporthales</taxon>
        <taxon>Pyriculariaceae</taxon>
        <taxon>Pyricularia</taxon>
    </lineage>
</organism>
<reference evidence="3" key="3">
    <citation type="submission" date="2025-08" db="UniProtKB">
        <authorList>
            <consortium name="RefSeq"/>
        </authorList>
    </citation>
    <scope>IDENTIFICATION</scope>
    <source>
        <strain evidence="3">NI907</strain>
    </source>
</reference>
<dbReference type="Proteomes" id="UP000515153">
    <property type="component" value="Chromosome I"/>
</dbReference>
<dbReference type="KEGG" id="pgri:PgNI_06218"/>
<evidence type="ECO:0000256" key="1">
    <source>
        <dbReference type="SAM" id="MobiDB-lite"/>
    </source>
</evidence>
<reference evidence="2 3" key="1">
    <citation type="journal article" date="2019" name="Mol. Biol. Evol.">
        <title>Blast fungal genomes show frequent chromosomal changes, gene gains and losses, and effector gene turnover.</title>
        <authorList>
            <person name="Gomez Luciano L.B."/>
            <person name="Jason Tsai I."/>
            <person name="Chuma I."/>
            <person name="Tosa Y."/>
            <person name="Chen Y.H."/>
            <person name="Li J.Y."/>
            <person name="Li M.Y."/>
            <person name="Jade Lu M.Y."/>
            <person name="Nakayashiki H."/>
            <person name="Li W.H."/>
        </authorList>
    </citation>
    <scope>NUCLEOTIDE SEQUENCE [LARGE SCALE GENOMIC DNA]</scope>
    <source>
        <strain evidence="2 3">NI907</strain>
    </source>
</reference>
<dbReference type="AlphaFoldDB" id="A0A6P8B622"/>
<sequence>MCGLENLQHRCCGAYSQEVRYECQRAASYGGWIHCPYRDAQGARSVDTRCTSCSQRGRPDERKDSFHPFRSLGGRTPTP</sequence>
<evidence type="ECO:0000313" key="3">
    <source>
        <dbReference type="RefSeq" id="XP_030982464.1"/>
    </source>
</evidence>
<dbReference type="RefSeq" id="XP_030982464.1">
    <property type="nucleotide sequence ID" value="XM_031126244.1"/>
</dbReference>
<gene>
    <name evidence="3" type="ORF">PgNI_06218</name>
</gene>
<accession>A0A6P8B622</accession>
<evidence type="ECO:0000313" key="2">
    <source>
        <dbReference type="Proteomes" id="UP000515153"/>
    </source>
</evidence>
<protein>
    <submittedName>
        <fullName evidence="3">Uncharacterized protein</fullName>
    </submittedName>
</protein>
<dbReference type="GeneID" id="41961153"/>